<evidence type="ECO:0000313" key="2">
    <source>
        <dbReference type="EMBL" id="KAK7843483.1"/>
    </source>
</evidence>
<keyword evidence="3" id="KW-1185">Reference proteome</keyword>
<comment type="caution">
    <text evidence="2">The sequence shown here is derived from an EMBL/GenBank/DDBJ whole genome shotgun (WGS) entry which is preliminary data.</text>
</comment>
<feature type="domain" description="Reverse transcriptase zinc-binding" evidence="1">
    <location>
        <begin position="9"/>
        <end position="97"/>
    </location>
</feature>
<evidence type="ECO:0000313" key="3">
    <source>
        <dbReference type="Proteomes" id="UP000237347"/>
    </source>
</evidence>
<reference evidence="2 3" key="1">
    <citation type="journal article" date="2018" name="Sci. Data">
        <title>The draft genome sequence of cork oak.</title>
        <authorList>
            <person name="Ramos A.M."/>
            <person name="Usie A."/>
            <person name="Barbosa P."/>
            <person name="Barros P.M."/>
            <person name="Capote T."/>
            <person name="Chaves I."/>
            <person name="Simoes F."/>
            <person name="Abreu I."/>
            <person name="Carrasquinho I."/>
            <person name="Faro C."/>
            <person name="Guimaraes J.B."/>
            <person name="Mendonca D."/>
            <person name="Nobrega F."/>
            <person name="Rodrigues L."/>
            <person name="Saibo N.J.M."/>
            <person name="Varela M.C."/>
            <person name="Egas C."/>
            <person name="Matos J."/>
            <person name="Miguel C.M."/>
            <person name="Oliveira M.M."/>
            <person name="Ricardo C.P."/>
            <person name="Goncalves S."/>
        </authorList>
    </citation>
    <scope>NUCLEOTIDE SEQUENCE [LARGE SCALE GENOMIC DNA]</scope>
    <source>
        <strain evidence="3">cv. HL8</strain>
        <tissue evidence="2">Leaves</tissue>
    </source>
</reference>
<dbReference type="Pfam" id="PF13966">
    <property type="entry name" value="zf-RVT"/>
    <property type="match status" value="1"/>
</dbReference>
<protein>
    <submittedName>
        <fullName evidence="2">Ribonuclease h protein</fullName>
    </submittedName>
</protein>
<gene>
    <name evidence="2" type="ORF">CFP56_012454</name>
</gene>
<organism evidence="2 3">
    <name type="scientific">Quercus suber</name>
    <name type="common">Cork oak</name>
    <dbReference type="NCBI Taxonomy" id="58331"/>
    <lineage>
        <taxon>Eukaryota</taxon>
        <taxon>Viridiplantae</taxon>
        <taxon>Streptophyta</taxon>
        <taxon>Embryophyta</taxon>
        <taxon>Tracheophyta</taxon>
        <taxon>Spermatophyta</taxon>
        <taxon>Magnoliopsida</taxon>
        <taxon>eudicotyledons</taxon>
        <taxon>Gunneridae</taxon>
        <taxon>Pentapetalae</taxon>
        <taxon>rosids</taxon>
        <taxon>fabids</taxon>
        <taxon>Fagales</taxon>
        <taxon>Fagaceae</taxon>
        <taxon>Quercus</taxon>
    </lineage>
</organism>
<dbReference type="InterPro" id="IPR026960">
    <property type="entry name" value="RVT-Znf"/>
</dbReference>
<dbReference type="EMBL" id="PKMF04000202">
    <property type="protein sequence ID" value="KAK7843483.1"/>
    <property type="molecule type" value="Genomic_DNA"/>
</dbReference>
<accession>A0AAW0KVA2</accession>
<proteinExistence type="predicted"/>
<dbReference type="Proteomes" id="UP000237347">
    <property type="component" value="Unassembled WGS sequence"/>
</dbReference>
<sequence length="153" mass="17254">MDLSPSGEFTLKDAYHIANANDLKSMTRAYREECIWKIPALPKIKFFLWQCSHESISVRVLLANRGMNIFPLCPACNSAPETIIHALRNCPKAQSFWNSFSPPCSAASFYDTQLMVLWLHRNNLVFGKSATQKDLKAETLVKAAKMAKFSPLT</sequence>
<name>A0AAW0KVA2_QUESU</name>
<dbReference type="AlphaFoldDB" id="A0AAW0KVA2"/>
<evidence type="ECO:0000259" key="1">
    <source>
        <dbReference type="Pfam" id="PF13966"/>
    </source>
</evidence>